<evidence type="ECO:0000256" key="2">
    <source>
        <dbReference type="ARBA" id="ARBA00022630"/>
    </source>
</evidence>
<dbReference type="InterPro" id="IPR008259">
    <property type="entry name" value="FMN_hydac_DH_AS"/>
</dbReference>
<name>A0ABM5WDY2_9BURK</name>
<reference evidence="8" key="1">
    <citation type="submission" date="2015-12" db="EMBL/GenBank/DDBJ databases">
        <title>Complete genome sequence of Pandoraea norimbergensis DSM 11628.</title>
        <authorList>
            <person name="Ee R."/>
            <person name="Lim Y.-L."/>
            <person name="Yong D."/>
            <person name="Yin W.-F."/>
            <person name="Chan K.-G."/>
        </authorList>
    </citation>
    <scope>NUCLEOTIDE SEQUENCE [LARGE SCALE GENOMIC DNA]</scope>
    <source>
        <strain evidence="8">DSM 11628</strain>
    </source>
</reference>
<gene>
    <name evidence="7" type="ORF">AT302_00440</name>
</gene>
<dbReference type="InterPro" id="IPR000262">
    <property type="entry name" value="FMN-dep_DH"/>
</dbReference>
<accession>A0ABM5WDY2</accession>
<evidence type="ECO:0000313" key="7">
    <source>
        <dbReference type="EMBL" id="ALS58469.1"/>
    </source>
</evidence>
<keyword evidence="4" id="KW-0560">Oxidoreductase</keyword>
<comment type="cofactor">
    <cofactor evidence="1">
        <name>FMN</name>
        <dbReference type="ChEBI" id="CHEBI:58210"/>
    </cofactor>
</comment>
<comment type="similarity">
    <text evidence="5">Belongs to the FMN-dependent alpha-hydroxy acid dehydrogenase family.</text>
</comment>
<proteinExistence type="inferred from homology"/>
<keyword evidence="2" id="KW-0285">Flavoprotein</keyword>
<keyword evidence="3" id="KW-0288">FMN</keyword>
<protein>
    <submittedName>
        <fullName evidence="7">Alpha-hydroxy-acid oxidizing enzyme</fullName>
    </submittedName>
</protein>
<dbReference type="EMBL" id="CP013480">
    <property type="protein sequence ID" value="ALS58469.1"/>
    <property type="molecule type" value="Genomic_DNA"/>
</dbReference>
<dbReference type="PANTHER" id="PTHR10578:SF107">
    <property type="entry name" value="2-HYDROXYACID OXIDASE 1"/>
    <property type="match status" value="1"/>
</dbReference>
<evidence type="ECO:0000256" key="5">
    <source>
        <dbReference type="ARBA" id="ARBA00024042"/>
    </source>
</evidence>
<evidence type="ECO:0000256" key="4">
    <source>
        <dbReference type="ARBA" id="ARBA00023002"/>
    </source>
</evidence>
<dbReference type="InterPro" id="IPR037396">
    <property type="entry name" value="FMN_HAD"/>
</dbReference>
<dbReference type="PIRSF" id="PIRSF000138">
    <property type="entry name" value="Al-hdrx_acd_dh"/>
    <property type="match status" value="1"/>
</dbReference>
<evidence type="ECO:0000256" key="1">
    <source>
        <dbReference type="ARBA" id="ARBA00001917"/>
    </source>
</evidence>
<sequence length="397" mass="42577">MRIGGGMAAFSCVDDYRSAAQRRLSKIAFDYLEGGAEDGHALRRNRDAFAQWGFCPRVLTDTSKVSSATTFWGREAAAPMAVGPTGLNGLFWPRADELLARAAADAGLPFVLSTASTSLLEDVRAAVPDGELWLQLYVQQDRSIAESMMRRAREAGYRTLLLTVDTPVHGKRDHDTRNGFKLPLRFTPKLVADCLRHPHWSWQMLANGAPQLRNIAQSVGERADLARHAAMLSRQMDLSLGWDDLAWVRRHWPGEVLVKGILTAEDAKLAQAYGADGIVVSNHGGRQLGNTLAPIEALTPIVEAVNGRGRHLDVFVDGGVRRGADVAKAVALGAKGVLLGRAPLYGVAARGSAGAADVLAMLLGELRTTMQLLGCAQVGALVPQCVARLPALGANPL</sequence>
<dbReference type="PROSITE" id="PS00557">
    <property type="entry name" value="FMN_HYDROXY_ACID_DH_1"/>
    <property type="match status" value="1"/>
</dbReference>
<evidence type="ECO:0000256" key="3">
    <source>
        <dbReference type="ARBA" id="ARBA00022643"/>
    </source>
</evidence>
<dbReference type="Proteomes" id="UP000060277">
    <property type="component" value="Chromosome"/>
</dbReference>
<dbReference type="Gene3D" id="3.20.20.70">
    <property type="entry name" value="Aldolase class I"/>
    <property type="match status" value="1"/>
</dbReference>
<dbReference type="SUPFAM" id="SSF51395">
    <property type="entry name" value="FMN-linked oxidoreductases"/>
    <property type="match status" value="1"/>
</dbReference>
<organism evidence="7 8">
    <name type="scientific">Pandoraea norimbergensis</name>
    <dbReference type="NCBI Taxonomy" id="93219"/>
    <lineage>
        <taxon>Bacteria</taxon>
        <taxon>Pseudomonadati</taxon>
        <taxon>Pseudomonadota</taxon>
        <taxon>Betaproteobacteria</taxon>
        <taxon>Burkholderiales</taxon>
        <taxon>Burkholderiaceae</taxon>
        <taxon>Pandoraea</taxon>
    </lineage>
</organism>
<evidence type="ECO:0000259" key="6">
    <source>
        <dbReference type="PROSITE" id="PS51349"/>
    </source>
</evidence>
<dbReference type="PANTHER" id="PTHR10578">
    <property type="entry name" value="S -2-HYDROXY-ACID OXIDASE-RELATED"/>
    <property type="match status" value="1"/>
</dbReference>
<dbReference type="InterPro" id="IPR013785">
    <property type="entry name" value="Aldolase_TIM"/>
</dbReference>
<dbReference type="PROSITE" id="PS51349">
    <property type="entry name" value="FMN_HYDROXY_ACID_DH_2"/>
    <property type="match status" value="1"/>
</dbReference>
<dbReference type="Pfam" id="PF01070">
    <property type="entry name" value="FMN_dh"/>
    <property type="match status" value="1"/>
</dbReference>
<keyword evidence="8" id="KW-1185">Reference proteome</keyword>
<dbReference type="InterPro" id="IPR012133">
    <property type="entry name" value="Alpha-hydoxy_acid_DH_FMN"/>
</dbReference>
<feature type="domain" description="FMN hydroxy acid dehydrogenase" evidence="6">
    <location>
        <begin position="5"/>
        <end position="391"/>
    </location>
</feature>
<evidence type="ECO:0000313" key="8">
    <source>
        <dbReference type="Proteomes" id="UP000060277"/>
    </source>
</evidence>